<accession>A0A392SJN4</accession>
<organism evidence="2 3">
    <name type="scientific">Trifolium medium</name>
    <dbReference type="NCBI Taxonomy" id="97028"/>
    <lineage>
        <taxon>Eukaryota</taxon>
        <taxon>Viridiplantae</taxon>
        <taxon>Streptophyta</taxon>
        <taxon>Embryophyta</taxon>
        <taxon>Tracheophyta</taxon>
        <taxon>Spermatophyta</taxon>
        <taxon>Magnoliopsida</taxon>
        <taxon>eudicotyledons</taxon>
        <taxon>Gunneridae</taxon>
        <taxon>Pentapetalae</taxon>
        <taxon>rosids</taxon>
        <taxon>fabids</taxon>
        <taxon>Fabales</taxon>
        <taxon>Fabaceae</taxon>
        <taxon>Papilionoideae</taxon>
        <taxon>50 kb inversion clade</taxon>
        <taxon>NPAAA clade</taxon>
        <taxon>Hologalegina</taxon>
        <taxon>IRL clade</taxon>
        <taxon>Trifolieae</taxon>
        <taxon>Trifolium</taxon>
    </lineage>
</organism>
<protein>
    <submittedName>
        <fullName evidence="2">Lin-54-like protein</fullName>
    </submittedName>
</protein>
<dbReference type="Proteomes" id="UP000265520">
    <property type="component" value="Unassembled WGS sequence"/>
</dbReference>
<feature type="non-terminal residue" evidence="2">
    <location>
        <position position="1"/>
    </location>
</feature>
<name>A0A392SJN4_9FABA</name>
<keyword evidence="3" id="KW-1185">Reference proteome</keyword>
<evidence type="ECO:0000313" key="3">
    <source>
        <dbReference type="Proteomes" id="UP000265520"/>
    </source>
</evidence>
<reference evidence="2 3" key="1">
    <citation type="journal article" date="2018" name="Front. Plant Sci.">
        <title>Red Clover (Trifolium pratense) and Zigzag Clover (T. medium) - A Picture of Genomic Similarities and Differences.</title>
        <authorList>
            <person name="Dluhosova J."/>
            <person name="Istvanek J."/>
            <person name="Nedelnik J."/>
            <person name="Repkova J."/>
        </authorList>
    </citation>
    <scope>NUCLEOTIDE SEQUENCE [LARGE SCALE GENOMIC DNA]</scope>
    <source>
        <strain evidence="3">cv. 10/8</strain>
        <tissue evidence="2">Leaf</tissue>
    </source>
</reference>
<evidence type="ECO:0000256" key="1">
    <source>
        <dbReference type="SAM" id="MobiDB-lite"/>
    </source>
</evidence>
<evidence type="ECO:0000313" key="2">
    <source>
        <dbReference type="EMBL" id="MCI49081.1"/>
    </source>
</evidence>
<sequence length="75" mass="8001">TKCSSLARSELENQKYPINNETGNSSTDIVHQQEATSNGDPKTVVPPMATTSTPVVPGDAVAENGETKPEMEKEL</sequence>
<comment type="caution">
    <text evidence="2">The sequence shown here is derived from an EMBL/GenBank/DDBJ whole genome shotgun (WGS) entry which is preliminary data.</text>
</comment>
<feature type="region of interest" description="Disordered" evidence="1">
    <location>
        <begin position="1"/>
        <end position="75"/>
    </location>
</feature>
<proteinExistence type="predicted"/>
<feature type="compositionally biased region" description="Basic and acidic residues" evidence="1">
    <location>
        <begin position="65"/>
        <end position="75"/>
    </location>
</feature>
<feature type="compositionally biased region" description="Polar residues" evidence="1">
    <location>
        <begin position="16"/>
        <end position="40"/>
    </location>
</feature>
<dbReference type="EMBL" id="LXQA010395644">
    <property type="protein sequence ID" value="MCI49081.1"/>
    <property type="molecule type" value="Genomic_DNA"/>
</dbReference>
<dbReference type="AlphaFoldDB" id="A0A392SJN4"/>